<keyword evidence="3" id="KW-0698">rRNA processing</keyword>
<dbReference type="Gene3D" id="3.40.50.150">
    <property type="entry name" value="Vaccinia Virus protein VP39"/>
    <property type="match status" value="1"/>
</dbReference>
<dbReference type="Pfam" id="PF17785">
    <property type="entry name" value="PUA_3"/>
    <property type="match status" value="1"/>
</dbReference>
<keyword evidence="2" id="KW-0963">Cytoplasm</keyword>
<accession>A0A7I8DE95</accession>
<evidence type="ECO:0000313" key="11">
    <source>
        <dbReference type="Proteomes" id="UP000593802"/>
    </source>
</evidence>
<dbReference type="GO" id="GO:0006364">
    <property type="term" value="P:rRNA processing"/>
    <property type="evidence" value="ECO:0007669"/>
    <property type="project" value="UniProtKB-KW"/>
</dbReference>
<dbReference type="PANTHER" id="PTHR42873">
    <property type="entry name" value="RIBOSOMAL RNA LARGE SUBUNIT METHYLTRANSFERASE"/>
    <property type="match status" value="1"/>
</dbReference>
<dbReference type="Gene3D" id="3.30.750.80">
    <property type="entry name" value="RNA methyltransferase domain (HRMD) like"/>
    <property type="match status" value="1"/>
</dbReference>
<dbReference type="SMART" id="SM00359">
    <property type="entry name" value="PUA"/>
    <property type="match status" value="1"/>
</dbReference>
<dbReference type="GO" id="GO:0003723">
    <property type="term" value="F:RNA binding"/>
    <property type="evidence" value="ECO:0007669"/>
    <property type="project" value="UniProtKB-KW"/>
</dbReference>
<dbReference type="InterPro" id="IPR029063">
    <property type="entry name" value="SAM-dependent_MTases_sf"/>
</dbReference>
<reference evidence="10 11" key="1">
    <citation type="submission" date="2020-08" db="EMBL/GenBank/DDBJ databases">
        <title>Complete Genome Sequence of Effusibacillus dendaii Strain skT53, Isolated from Farmland soil.</title>
        <authorList>
            <person name="Konishi T."/>
            <person name="Kawasaki H."/>
        </authorList>
    </citation>
    <scope>NUCLEOTIDE SEQUENCE [LARGE SCALE GENOMIC DNA]</scope>
    <source>
        <strain evidence="11">skT53</strain>
    </source>
</reference>
<evidence type="ECO:0000256" key="6">
    <source>
        <dbReference type="ARBA" id="ARBA00022691"/>
    </source>
</evidence>
<dbReference type="InterPro" id="IPR015947">
    <property type="entry name" value="PUA-like_sf"/>
</dbReference>
<comment type="subcellular location">
    <subcellularLocation>
        <location evidence="1">Cytoplasm</location>
    </subcellularLocation>
</comment>
<evidence type="ECO:0000259" key="9">
    <source>
        <dbReference type="SMART" id="SM00359"/>
    </source>
</evidence>
<protein>
    <recommendedName>
        <fullName evidence="9">PUA domain-containing protein</fullName>
    </recommendedName>
</protein>
<proteinExistence type="inferred from homology"/>
<dbReference type="KEGG" id="eff:skT53_12160"/>
<keyword evidence="7" id="KW-0694">RNA-binding</keyword>
<keyword evidence="5" id="KW-0808">Transferase</keyword>
<keyword evidence="4" id="KW-0489">Methyltransferase</keyword>
<feature type="domain" description="PUA" evidence="9">
    <location>
        <begin position="2"/>
        <end position="87"/>
    </location>
</feature>
<dbReference type="InterPro" id="IPR036974">
    <property type="entry name" value="PUA_sf"/>
</dbReference>
<organism evidence="10 11">
    <name type="scientific">Effusibacillus dendaii</name>
    <dbReference type="NCBI Taxonomy" id="2743772"/>
    <lineage>
        <taxon>Bacteria</taxon>
        <taxon>Bacillati</taxon>
        <taxon>Bacillota</taxon>
        <taxon>Bacilli</taxon>
        <taxon>Bacillales</taxon>
        <taxon>Alicyclobacillaceae</taxon>
        <taxon>Effusibacillus</taxon>
    </lineage>
</organism>
<dbReference type="SUPFAM" id="SSF53335">
    <property type="entry name" value="S-adenosyl-L-methionine-dependent methyltransferases"/>
    <property type="match status" value="1"/>
</dbReference>
<name>A0A7I8DE95_9BACL</name>
<dbReference type="EMBL" id="AP023366">
    <property type="protein sequence ID" value="BCJ86231.1"/>
    <property type="molecule type" value="Genomic_DNA"/>
</dbReference>
<keyword evidence="11" id="KW-1185">Reference proteome</keyword>
<evidence type="ECO:0000313" key="10">
    <source>
        <dbReference type="EMBL" id="BCJ86231.1"/>
    </source>
</evidence>
<evidence type="ECO:0000256" key="7">
    <source>
        <dbReference type="ARBA" id="ARBA00022884"/>
    </source>
</evidence>
<dbReference type="CDD" id="cd02440">
    <property type="entry name" value="AdoMet_MTases"/>
    <property type="match status" value="1"/>
</dbReference>
<evidence type="ECO:0000256" key="3">
    <source>
        <dbReference type="ARBA" id="ARBA00022552"/>
    </source>
</evidence>
<evidence type="ECO:0000256" key="8">
    <source>
        <dbReference type="ARBA" id="ARBA00038091"/>
    </source>
</evidence>
<dbReference type="RefSeq" id="WP_200760253.1">
    <property type="nucleotide sequence ID" value="NZ_AP023366.1"/>
</dbReference>
<dbReference type="Gene3D" id="2.30.130.10">
    <property type="entry name" value="PUA domain"/>
    <property type="match status" value="1"/>
</dbReference>
<dbReference type="PANTHER" id="PTHR42873:SF1">
    <property type="entry name" value="S-ADENOSYLMETHIONINE-DEPENDENT METHYLTRANSFERASE DOMAIN-CONTAINING PROTEIN"/>
    <property type="match status" value="1"/>
</dbReference>
<dbReference type="Pfam" id="PF03602">
    <property type="entry name" value="Cons_hypoth95"/>
    <property type="match status" value="1"/>
</dbReference>
<sequence>MTKVFLHRKRKKRLEQGHPWVYRNEIERIEGDPEPGEIVEIYNHSGHFLAKGPINLNSQLAVRVFTYDNKESIDQSFFESRIRDAWEYRQRMLEDTNACRVVYGEADFLPGVVVDKFADQLVVQILSIGIEIRRDQLVSALVNVFQPKGIYERSDVPIRELEGLEQRTGPLWGDVPREVEIVENGLRYIVDIVEGQKTGFFFDQRENRAAVAPLMTGWGKANGIQLLPMGADGQPLRQRDGSIRPGIEPMVDEQAEPVVRPVDKRGKVIKNPFWDGAEVLECFSHTGSFTLNACKHGAKKVTCLDISEHAIETAKRNVTMNGFLHRVDFVVANAFDYLREQVQKGSLWDVVILDPPAFAKTKSAVEGACRGYKDINLNGMRLVRDGGFLVTASCSYHMRPDLFKEVIQQAALDAKKILRLVHWSGAGKDHPEIVGVEEGHYLKFAIYEVRSRA</sequence>
<evidence type="ECO:0000256" key="5">
    <source>
        <dbReference type="ARBA" id="ARBA00022679"/>
    </source>
</evidence>
<dbReference type="InterPro" id="IPR041532">
    <property type="entry name" value="RlmI-like_PUA"/>
</dbReference>
<dbReference type="CDD" id="cd21153">
    <property type="entry name" value="PUA_RlmI"/>
    <property type="match status" value="1"/>
</dbReference>
<dbReference type="Proteomes" id="UP000593802">
    <property type="component" value="Chromosome"/>
</dbReference>
<dbReference type="SUPFAM" id="SSF88697">
    <property type="entry name" value="PUA domain-like"/>
    <property type="match status" value="1"/>
</dbReference>
<gene>
    <name evidence="10" type="ORF">skT53_12160</name>
</gene>
<dbReference type="InterPro" id="IPR002478">
    <property type="entry name" value="PUA"/>
</dbReference>
<keyword evidence="6" id="KW-0949">S-adenosyl-L-methionine</keyword>
<dbReference type="AlphaFoldDB" id="A0A7I8DE95"/>
<dbReference type="CDD" id="cd11572">
    <property type="entry name" value="RlmI_M_like"/>
    <property type="match status" value="1"/>
</dbReference>
<comment type="similarity">
    <text evidence="8">Belongs to the methyltransferase superfamily. RlmI family.</text>
</comment>
<dbReference type="PROSITE" id="PS50890">
    <property type="entry name" value="PUA"/>
    <property type="match status" value="1"/>
</dbReference>
<evidence type="ECO:0000256" key="4">
    <source>
        <dbReference type="ARBA" id="ARBA00022603"/>
    </source>
</evidence>
<evidence type="ECO:0000256" key="1">
    <source>
        <dbReference type="ARBA" id="ARBA00004496"/>
    </source>
</evidence>
<evidence type="ECO:0000256" key="2">
    <source>
        <dbReference type="ARBA" id="ARBA00022490"/>
    </source>
</evidence>